<sequence>MKRPFGIQVLFTQWQKPQMVDRVILPDEIVDCNAPSSSKVFVDGADAGHGICQICEREMPLTFHHLVPKQMHPRLIENNLKGCPELQQLYLLHDVDHDMETKDKYRQGGLRIFLGSHGTLICRPCHSMVHKVEDHASLARDWFTIDRLNQHPDICKWRTWAAAQKGGANQCESRCRTPPVLCAGGTNQ</sequence>
<evidence type="ECO:0000313" key="1">
    <source>
        <dbReference type="EMBL" id="KAK3275285.1"/>
    </source>
</evidence>
<reference evidence="1 2" key="1">
    <citation type="journal article" date="2015" name="Genome Biol. Evol.">
        <title>Comparative Genomics of a Bacterivorous Green Alga Reveals Evolutionary Causalities and Consequences of Phago-Mixotrophic Mode of Nutrition.</title>
        <authorList>
            <person name="Burns J.A."/>
            <person name="Paasch A."/>
            <person name="Narechania A."/>
            <person name="Kim E."/>
        </authorList>
    </citation>
    <scope>NUCLEOTIDE SEQUENCE [LARGE SCALE GENOMIC DNA]</scope>
    <source>
        <strain evidence="1 2">PLY_AMNH</strain>
    </source>
</reference>
<dbReference type="EMBL" id="LGRX02007314">
    <property type="protein sequence ID" value="KAK3275285.1"/>
    <property type="molecule type" value="Genomic_DNA"/>
</dbReference>
<name>A0AAE0L856_9CHLO</name>
<gene>
    <name evidence="1" type="ORF">CYMTET_16573</name>
</gene>
<protein>
    <recommendedName>
        <fullName evidence="3">HNH endonuclease</fullName>
    </recommendedName>
</protein>
<evidence type="ECO:0000313" key="2">
    <source>
        <dbReference type="Proteomes" id="UP001190700"/>
    </source>
</evidence>
<keyword evidence="2" id="KW-1185">Reference proteome</keyword>
<proteinExistence type="predicted"/>
<dbReference type="PANTHER" id="PTHR37827">
    <property type="entry name" value="TUDOR DOMAIN-CONTAINING PROTEIN"/>
    <property type="match status" value="1"/>
</dbReference>
<comment type="caution">
    <text evidence="1">The sequence shown here is derived from an EMBL/GenBank/DDBJ whole genome shotgun (WGS) entry which is preliminary data.</text>
</comment>
<dbReference type="Proteomes" id="UP001190700">
    <property type="component" value="Unassembled WGS sequence"/>
</dbReference>
<organism evidence="1 2">
    <name type="scientific">Cymbomonas tetramitiformis</name>
    <dbReference type="NCBI Taxonomy" id="36881"/>
    <lineage>
        <taxon>Eukaryota</taxon>
        <taxon>Viridiplantae</taxon>
        <taxon>Chlorophyta</taxon>
        <taxon>Pyramimonadophyceae</taxon>
        <taxon>Pyramimonadales</taxon>
        <taxon>Pyramimonadaceae</taxon>
        <taxon>Cymbomonas</taxon>
    </lineage>
</organism>
<dbReference type="PANTHER" id="PTHR37827:SF1">
    <property type="entry name" value="HNH DOMAIN-CONTAINING PROTEIN"/>
    <property type="match status" value="1"/>
</dbReference>
<accession>A0AAE0L856</accession>
<evidence type="ECO:0008006" key="3">
    <source>
        <dbReference type="Google" id="ProtNLM"/>
    </source>
</evidence>
<dbReference type="AlphaFoldDB" id="A0AAE0L856"/>